<evidence type="ECO:0000313" key="1">
    <source>
        <dbReference type="EMBL" id="RHZ76988.1"/>
    </source>
</evidence>
<keyword evidence="2" id="KW-1185">Reference proteome</keyword>
<gene>
    <name evidence="1" type="ORF">Glove_186g25</name>
</gene>
<dbReference type="EMBL" id="PQFF01000176">
    <property type="protein sequence ID" value="RHZ76988.1"/>
    <property type="molecule type" value="Genomic_DNA"/>
</dbReference>
<dbReference type="OrthoDB" id="10261055at2759"/>
<comment type="caution">
    <text evidence="1">The sequence shown here is derived from an EMBL/GenBank/DDBJ whole genome shotgun (WGS) entry which is preliminary data.</text>
</comment>
<organism evidence="1 2">
    <name type="scientific">Diversispora epigaea</name>
    <dbReference type="NCBI Taxonomy" id="1348612"/>
    <lineage>
        <taxon>Eukaryota</taxon>
        <taxon>Fungi</taxon>
        <taxon>Fungi incertae sedis</taxon>
        <taxon>Mucoromycota</taxon>
        <taxon>Glomeromycotina</taxon>
        <taxon>Glomeromycetes</taxon>
        <taxon>Diversisporales</taxon>
        <taxon>Diversisporaceae</taxon>
        <taxon>Diversispora</taxon>
    </lineage>
</organism>
<name>A0A397IRQ6_9GLOM</name>
<sequence length="68" mass="7744">MDIYPEYKFVGSQAQQFEWLKDYSEKFNGQSLPIVEICHLQKGRDVGLGGSVEATYETWTLVVVVSVE</sequence>
<protein>
    <submittedName>
        <fullName evidence="1">Uncharacterized protein</fullName>
    </submittedName>
</protein>
<proteinExistence type="predicted"/>
<dbReference type="Proteomes" id="UP000266861">
    <property type="component" value="Unassembled WGS sequence"/>
</dbReference>
<dbReference type="AlphaFoldDB" id="A0A397IRQ6"/>
<accession>A0A397IRQ6</accession>
<reference evidence="1 2" key="1">
    <citation type="submission" date="2018-08" db="EMBL/GenBank/DDBJ databases">
        <title>Genome and evolution of the arbuscular mycorrhizal fungus Diversispora epigaea (formerly Glomus versiforme) and its bacterial endosymbionts.</title>
        <authorList>
            <person name="Sun X."/>
            <person name="Fei Z."/>
            <person name="Harrison M."/>
        </authorList>
    </citation>
    <scope>NUCLEOTIDE SEQUENCE [LARGE SCALE GENOMIC DNA]</scope>
    <source>
        <strain evidence="1 2">IT104</strain>
    </source>
</reference>
<evidence type="ECO:0000313" key="2">
    <source>
        <dbReference type="Proteomes" id="UP000266861"/>
    </source>
</evidence>